<feature type="region of interest" description="Disordered" evidence="2">
    <location>
        <begin position="317"/>
        <end position="340"/>
    </location>
</feature>
<organism evidence="4 5">
    <name type="scientific">Cryptococcus floricola</name>
    <dbReference type="NCBI Taxonomy" id="2591691"/>
    <lineage>
        <taxon>Eukaryota</taxon>
        <taxon>Fungi</taxon>
        <taxon>Dikarya</taxon>
        <taxon>Basidiomycota</taxon>
        <taxon>Agaricomycotina</taxon>
        <taxon>Tremellomycetes</taxon>
        <taxon>Tremellales</taxon>
        <taxon>Cryptococcaceae</taxon>
        <taxon>Cryptococcus</taxon>
    </lineage>
</organism>
<feature type="compositionally biased region" description="Acidic residues" evidence="2">
    <location>
        <begin position="476"/>
        <end position="488"/>
    </location>
</feature>
<evidence type="ECO:0000256" key="3">
    <source>
        <dbReference type="SAM" id="Phobius"/>
    </source>
</evidence>
<reference evidence="4 5" key="1">
    <citation type="submission" date="2017-05" db="EMBL/GenBank/DDBJ databases">
        <title>The Genome Sequence of Tsuchiyaea wingfieldii DSM 27421.</title>
        <authorList>
            <person name="Cuomo C."/>
            <person name="Passer A."/>
            <person name="Billmyre B."/>
            <person name="Heitman J."/>
        </authorList>
    </citation>
    <scope>NUCLEOTIDE SEQUENCE [LARGE SCALE GENOMIC DNA]</scope>
    <source>
        <strain evidence="4 5">DSM 27421</strain>
    </source>
</reference>
<accession>A0A5D3AZ48</accession>
<keyword evidence="1" id="KW-0175">Coiled coil</keyword>
<feature type="compositionally biased region" description="Polar residues" evidence="2">
    <location>
        <begin position="317"/>
        <end position="329"/>
    </location>
</feature>
<proteinExistence type="predicted"/>
<feature type="compositionally biased region" description="Polar residues" evidence="2">
    <location>
        <begin position="438"/>
        <end position="458"/>
    </location>
</feature>
<evidence type="ECO:0000256" key="1">
    <source>
        <dbReference type="SAM" id="Coils"/>
    </source>
</evidence>
<comment type="caution">
    <text evidence="4">The sequence shown here is derived from an EMBL/GenBank/DDBJ whole genome shotgun (WGS) entry which is preliminary data.</text>
</comment>
<evidence type="ECO:0000313" key="4">
    <source>
        <dbReference type="EMBL" id="TYJ56767.1"/>
    </source>
</evidence>
<feature type="region of interest" description="Disordered" evidence="2">
    <location>
        <begin position="383"/>
        <end position="501"/>
    </location>
</feature>
<dbReference type="EMBL" id="NIDF01000020">
    <property type="protein sequence ID" value="TYJ56767.1"/>
    <property type="molecule type" value="Genomic_DNA"/>
</dbReference>
<gene>
    <name evidence="4" type="ORF">B9479_002537</name>
</gene>
<feature type="compositionally biased region" description="Low complexity" evidence="2">
    <location>
        <begin position="50"/>
        <end position="69"/>
    </location>
</feature>
<feature type="compositionally biased region" description="Basic and acidic residues" evidence="2">
    <location>
        <begin position="77"/>
        <end position="88"/>
    </location>
</feature>
<keyword evidence="3" id="KW-0472">Membrane</keyword>
<protein>
    <submittedName>
        <fullName evidence="4">Uncharacterized protein</fullName>
    </submittedName>
</protein>
<sequence length="630" mass="67899">MPSTPSRSSYPLSPQTPSSYRRPYIPTTSDTPDDPNASLQHPGLAHRSSKSMSSLSHVFSQAEGSASGSGSSGRLGGLKEAEDRRRSVDSPSVHRKRRSEGLPDWFNGGREEGRVKRLDLPANPREWTPSDLSQYLAYELRTGGVDHMGKTLPAPLIRDIESWVFRQRVSGKVFLSGSSDGWGSSTSKPPPFLPLLQDIARRLRRQSFSRPPPVHPSNPRSPTLFEEDELFEDEDEGVFGVKRMVIDYDARSSASEASGDESDHHDAPRLVAQHTGDSVIERWRKWEETGGEMRPPEHEEYIQGYGRGDGGRKRNLSNVSATSAGSVNVTPARRESETKHISPTMEELLKARGDNTLEVGDDGMGGATIKAVPPTASVASAPLTTGSAITPSSPYTTIMADTSSAPADTKSVTPTPDRPPGLSSFVEADGENDDTPEATPSKSQTAQPRQTSDGSSRYASLGRSDRRHPREHSQDDAADSDDPEEGEAETGRWESARRVTLRPTRAMTKSISALPVIPSVEAVESEANEEVRDAEKEVAVKGEVAIQVDKLVEKIKELEARLEVMSASTPAPPASIDPLPVTIPAPVEPQTFLTRLGLGGGDGTLGYVFLIGLGAGVGVGAIAIRILRGR</sequence>
<feature type="region of interest" description="Disordered" evidence="2">
    <location>
        <begin position="253"/>
        <end position="273"/>
    </location>
</feature>
<feature type="region of interest" description="Disordered" evidence="2">
    <location>
        <begin position="1"/>
        <end position="117"/>
    </location>
</feature>
<evidence type="ECO:0000256" key="2">
    <source>
        <dbReference type="SAM" id="MobiDB-lite"/>
    </source>
</evidence>
<feature type="transmembrane region" description="Helical" evidence="3">
    <location>
        <begin position="605"/>
        <end position="627"/>
    </location>
</feature>
<keyword evidence="3" id="KW-0812">Transmembrane</keyword>
<feature type="compositionally biased region" description="Polar residues" evidence="2">
    <location>
        <begin position="386"/>
        <end position="414"/>
    </location>
</feature>
<feature type="coiled-coil region" evidence="1">
    <location>
        <begin position="517"/>
        <end position="568"/>
    </location>
</feature>
<keyword evidence="5" id="KW-1185">Reference proteome</keyword>
<dbReference type="AlphaFoldDB" id="A0A5D3AZ48"/>
<keyword evidence="3" id="KW-1133">Transmembrane helix</keyword>
<name>A0A5D3AZ48_9TREE</name>
<dbReference type="Proteomes" id="UP000322245">
    <property type="component" value="Unassembled WGS sequence"/>
</dbReference>
<evidence type="ECO:0000313" key="5">
    <source>
        <dbReference type="Proteomes" id="UP000322245"/>
    </source>
</evidence>
<feature type="compositionally biased region" description="Polar residues" evidence="2">
    <location>
        <begin position="1"/>
        <end position="19"/>
    </location>
</feature>